<feature type="domain" description="NTP pyrophosphohydrolase MazG-like" evidence="1">
    <location>
        <begin position="42"/>
        <end position="113"/>
    </location>
</feature>
<dbReference type="Proteomes" id="UP000246104">
    <property type="component" value="Unassembled WGS sequence"/>
</dbReference>
<dbReference type="AlphaFoldDB" id="A0A317JQA0"/>
<name>A0A317JQA0_9BACT</name>
<organism evidence="2 3">
    <name type="scientific">Candidatus Cerribacteria bacterium 'Amazon FNV 2010 28 9'</name>
    <dbReference type="NCBI Taxonomy" id="2081795"/>
    <lineage>
        <taxon>Bacteria</taxon>
        <taxon>Candidatus Cerribacteria</taxon>
    </lineage>
</organism>
<proteinExistence type="predicted"/>
<comment type="caution">
    <text evidence="2">The sequence shown here is derived from an EMBL/GenBank/DDBJ whole genome shotgun (WGS) entry which is preliminary data.</text>
</comment>
<dbReference type="EMBL" id="PSRQ01000032">
    <property type="protein sequence ID" value="PWU23493.1"/>
    <property type="molecule type" value="Genomic_DNA"/>
</dbReference>
<dbReference type="Pfam" id="PF03819">
    <property type="entry name" value="MazG"/>
    <property type="match status" value="1"/>
</dbReference>
<accession>A0A317JQA0</accession>
<dbReference type="SUPFAM" id="SSF101386">
    <property type="entry name" value="all-alpha NTP pyrophosphatases"/>
    <property type="match status" value="1"/>
</dbReference>
<dbReference type="InterPro" id="IPR004518">
    <property type="entry name" value="MazG-like_dom"/>
</dbReference>
<gene>
    <name evidence="2" type="ORF">C5B42_02995</name>
</gene>
<evidence type="ECO:0000259" key="1">
    <source>
        <dbReference type="Pfam" id="PF03819"/>
    </source>
</evidence>
<dbReference type="Gene3D" id="1.10.287.1080">
    <property type="entry name" value="MazG-like"/>
    <property type="match status" value="1"/>
</dbReference>
<sequence length="118" mass="13952">MLSQPKKKTRRQLHNTPFRQYFNLLSDIDKGQRYSHEYGSVLILSLVEEVGEMARAYLAEHGRKKLNLAAQHDETYEQELGDLLLTILRIARIKNINLDERLMYSLEKVKKRKLKPKE</sequence>
<protein>
    <recommendedName>
        <fullName evidence="1">NTP pyrophosphohydrolase MazG-like domain-containing protein</fullName>
    </recommendedName>
</protein>
<reference evidence="2 3" key="1">
    <citation type="submission" date="2018-02" db="EMBL/GenBank/DDBJ databases">
        <title>Genomic Reconstructions from Amazon Rainforest and Pasture Soil Reveal Novel Insights into the Physiology of Candidate Phyla in Tropical Sites.</title>
        <authorList>
            <person name="Kroeger M.E."/>
            <person name="Delmont T."/>
            <person name="Eren A.M."/>
            <person name="Guo J."/>
            <person name="Meyer K.M."/>
            <person name="Khan K."/>
            <person name="Rodrigues J.L.M."/>
            <person name="Bohannan B.J.M."/>
            <person name="Tringe S."/>
            <person name="Borges C.D."/>
            <person name="Tiedje J."/>
            <person name="Tsai S.M."/>
            <person name="Nusslein K."/>
        </authorList>
    </citation>
    <scope>NUCLEOTIDE SEQUENCE [LARGE SCALE GENOMIC DNA]</scope>
    <source>
        <strain evidence="2">Amazon FNV 2010 28 9</strain>
    </source>
</reference>
<evidence type="ECO:0000313" key="3">
    <source>
        <dbReference type="Proteomes" id="UP000246104"/>
    </source>
</evidence>
<evidence type="ECO:0000313" key="2">
    <source>
        <dbReference type="EMBL" id="PWU23493.1"/>
    </source>
</evidence>